<keyword evidence="3" id="KW-0804">Transcription</keyword>
<dbReference type="InterPro" id="IPR036388">
    <property type="entry name" value="WH-like_DNA-bd_sf"/>
</dbReference>
<name>A0A7Y9LC36_9ACTN</name>
<feature type="region of interest" description="Disordered" evidence="4">
    <location>
        <begin position="253"/>
        <end position="278"/>
    </location>
</feature>
<evidence type="ECO:0000256" key="3">
    <source>
        <dbReference type="ARBA" id="ARBA00023163"/>
    </source>
</evidence>
<dbReference type="PROSITE" id="PS00894">
    <property type="entry name" value="HTH_DEOR_1"/>
    <property type="match status" value="1"/>
</dbReference>
<comment type="caution">
    <text evidence="6">The sequence shown here is derived from an EMBL/GenBank/DDBJ whole genome shotgun (WGS) entry which is preliminary data.</text>
</comment>
<accession>A0A7Y9LC36</accession>
<dbReference type="PANTHER" id="PTHR30363:SF58">
    <property type="entry name" value="REGULATORY PROTEIN, DEOR FAMILY"/>
    <property type="match status" value="1"/>
</dbReference>
<keyword evidence="2" id="KW-0238">DNA-binding</keyword>
<organism evidence="6 7">
    <name type="scientific">Microlunatus parietis</name>
    <dbReference type="NCBI Taxonomy" id="682979"/>
    <lineage>
        <taxon>Bacteria</taxon>
        <taxon>Bacillati</taxon>
        <taxon>Actinomycetota</taxon>
        <taxon>Actinomycetes</taxon>
        <taxon>Propionibacteriales</taxon>
        <taxon>Propionibacteriaceae</taxon>
        <taxon>Microlunatus</taxon>
    </lineage>
</organism>
<evidence type="ECO:0000313" key="6">
    <source>
        <dbReference type="EMBL" id="NYE70456.1"/>
    </source>
</evidence>
<protein>
    <submittedName>
        <fullName evidence="6">DeoR/GlpR family transcriptional regulator of sugar metabolism</fullName>
    </submittedName>
</protein>
<evidence type="ECO:0000259" key="5">
    <source>
        <dbReference type="PROSITE" id="PS51000"/>
    </source>
</evidence>
<keyword evidence="7" id="KW-1185">Reference proteome</keyword>
<dbReference type="AlphaFoldDB" id="A0A7Y9LC36"/>
<dbReference type="SUPFAM" id="SSF100950">
    <property type="entry name" value="NagB/RpiA/CoA transferase-like"/>
    <property type="match status" value="1"/>
</dbReference>
<dbReference type="RefSeq" id="WP_179749923.1">
    <property type="nucleotide sequence ID" value="NZ_JACCBU010000001.1"/>
</dbReference>
<dbReference type="PROSITE" id="PS51000">
    <property type="entry name" value="HTH_DEOR_2"/>
    <property type="match status" value="1"/>
</dbReference>
<dbReference type="InterPro" id="IPR050313">
    <property type="entry name" value="Carb_Metab_HTH_regulators"/>
</dbReference>
<dbReference type="SMART" id="SM00420">
    <property type="entry name" value="HTH_DEOR"/>
    <property type="match status" value="1"/>
</dbReference>
<dbReference type="Proteomes" id="UP000569914">
    <property type="component" value="Unassembled WGS sequence"/>
</dbReference>
<keyword evidence="1" id="KW-0805">Transcription regulation</keyword>
<dbReference type="GO" id="GO:0003700">
    <property type="term" value="F:DNA-binding transcription factor activity"/>
    <property type="evidence" value="ECO:0007669"/>
    <property type="project" value="InterPro"/>
</dbReference>
<evidence type="ECO:0000256" key="2">
    <source>
        <dbReference type="ARBA" id="ARBA00023125"/>
    </source>
</evidence>
<dbReference type="GO" id="GO:0003677">
    <property type="term" value="F:DNA binding"/>
    <property type="evidence" value="ECO:0007669"/>
    <property type="project" value="UniProtKB-KW"/>
</dbReference>
<dbReference type="PANTHER" id="PTHR30363">
    <property type="entry name" value="HTH-TYPE TRANSCRIPTIONAL REGULATOR SRLR-RELATED"/>
    <property type="match status" value="1"/>
</dbReference>
<dbReference type="InterPro" id="IPR014036">
    <property type="entry name" value="DeoR-like_C"/>
</dbReference>
<dbReference type="InterPro" id="IPR018356">
    <property type="entry name" value="Tscrpt_reg_HTH_DeoR_CS"/>
</dbReference>
<dbReference type="InterPro" id="IPR037171">
    <property type="entry name" value="NagB/RpiA_transferase-like"/>
</dbReference>
<evidence type="ECO:0000256" key="1">
    <source>
        <dbReference type="ARBA" id="ARBA00023015"/>
    </source>
</evidence>
<gene>
    <name evidence="6" type="ORF">BKA15_001785</name>
</gene>
<feature type="compositionally biased region" description="Polar residues" evidence="4">
    <location>
        <begin position="265"/>
        <end position="278"/>
    </location>
</feature>
<dbReference type="PRINTS" id="PR00037">
    <property type="entry name" value="HTHLACR"/>
</dbReference>
<reference evidence="6 7" key="1">
    <citation type="submission" date="2020-07" db="EMBL/GenBank/DDBJ databases">
        <title>Sequencing the genomes of 1000 actinobacteria strains.</title>
        <authorList>
            <person name="Klenk H.-P."/>
        </authorList>
    </citation>
    <scope>NUCLEOTIDE SEQUENCE [LARGE SCALE GENOMIC DNA]</scope>
    <source>
        <strain evidence="6 7">DSM 22083</strain>
    </source>
</reference>
<sequence>MSNQRQRRLEEILDHLAVRGTAQAKDLADEFEVSVMTIHRDLDELERRGAVRKFHGGVTVARTRSHEISAAIRRRLAVEEKLALSRFVVERIQPNQTIMMDDSTTVEPIAELLTGAGLEELRVITNSLTVINQLANEPGVIITALGGQYDPSHESFLGVGAVEAVRALRCESLFVSTTSADADGIYHQEEAVVALKLEMLRSARHRVLLVDSTKFTEASLHRVSGWDMIDELVVTDRVPADLLARIADSTTVTTVPLPPPTPPTGHQSSGLGGVSLQN</sequence>
<evidence type="ECO:0000256" key="4">
    <source>
        <dbReference type="SAM" id="MobiDB-lite"/>
    </source>
</evidence>
<dbReference type="InterPro" id="IPR036390">
    <property type="entry name" value="WH_DNA-bd_sf"/>
</dbReference>
<dbReference type="Pfam" id="PF00455">
    <property type="entry name" value="DeoRC"/>
    <property type="match status" value="1"/>
</dbReference>
<proteinExistence type="predicted"/>
<dbReference type="SUPFAM" id="SSF46785">
    <property type="entry name" value="Winged helix' DNA-binding domain"/>
    <property type="match status" value="1"/>
</dbReference>
<dbReference type="SMART" id="SM01134">
    <property type="entry name" value="DeoRC"/>
    <property type="match status" value="1"/>
</dbReference>
<feature type="domain" description="HTH deoR-type" evidence="5">
    <location>
        <begin position="5"/>
        <end position="60"/>
    </location>
</feature>
<evidence type="ECO:0000313" key="7">
    <source>
        <dbReference type="Proteomes" id="UP000569914"/>
    </source>
</evidence>
<dbReference type="InterPro" id="IPR001034">
    <property type="entry name" value="DeoR_HTH"/>
</dbReference>
<dbReference type="EMBL" id="JACCBU010000001">
    <property type="protein sequence ID" value="NYE70456.1"/>
    <property type="molecule type" value="Genomic_DNA"/>
</dbReference>
<dbReference type="Gene3D" id="1.10.10.10">
    <property type="entry name" value="Winged helix-like DNA-binding domain superfamily/Winged helix DNA-binding domain"/>
    <property type="match status" value="1"/>
</dbReference>
<dbReference type="Pfam" id="PF08220">
    <property type="entry name" value="HTH_DeoR"/>
    <property type="match status" value="1"/>
</dbReference>